<accession>A0ABQ5IIB0</accession>
<gene>
    <name evidence="2" type="ORF">Tco_1110162</name>
</gene>
<keyword evidence="3" id="KW-1185">Reference proteome</keyword>
<evidence type="ECO:0000313" key="3">
    <source>
        <dbReference type="Proteomes" id="UP001151760"/>
    </source>
</evidence>
<feature type="compositionally biased region" description="Polar residues" evidence="1">
    <location>
        <begin position="53"/>
        <end position="64"/>
    </location>
</feature>
<reference evidence="2" key="1">
    <citation type="journal article" date="2022" name="Int. J. Mol. Sci.">
        <title>Draft Genome of Tanacetum Coccineum: Genomic Comparison of Closely Related Tanacetum-Family Plants.</title>
        <authorList>
            <person name="Yamashiro T."/>
            <person name="Shiraishi A."/>
            <person name="Nakayama K."/>
            <person name="Satake H."/>
        </authorList>
    </citation>
    <scope>NUCLEOTIDE SEQUENCE</scope>
</reference>
<protein>
    <submittedName>
        <fullName evidence="2">Uncharacterized protein</fullName>
    </submittedName>
</protein>
<dbReference type="EMBL" id="BQNB010020805">
    <property type="protein sequence ID" value="GJT99823.1"/>
    <property type="molecule type" value="Genomic_DNA"/>
</dbReference>
<dbReference type="Proteomes" id="UP001151760">
    <property type="component" value="Unassembled WGS sequence"/>
</dbReference>
<feature type="compositionally biased region" description="Basic and acidic residues" evidence="1">
    <location>
        <begin position="33"/>
        <end position="51"/>
    </location>
</feature>
<proteinExistence type="predicted"/>
<evidence type="ECO:0000313" key="2">
    <source>
        <dbReference type="EMBL" id="GJT99823.1"/>
    </source>
</evidence>
<feature type="non-terminal residue" evidence="2">
    <location>
        <position position="64"/>
    </location>
</feature>
<organism evidence="2 3">
    <name type="scientific">Tanacetum coccineum</name>
    <dbReference type="NCBI Taxonomy" id="301880"/>
    <lineage>
        <taxon>Eukaryota</taxon>
        <taxon>Viridiplantae</taxon>
        <taxon>Streptophyta</taxon>
        <taxon>Embryophyta</taxon>
        <taxon>Tracheophyta</taxon>
        <taxon>Spermatophyta</taxon>
        <taxon>Magnoliopsida</taxon>
        <taxon>eudicotyledons</taxon>
        <taxon>Gunneridae</taxon>
        <taxon>Pentapetalae</taxon>
        <taxon>asterids</taxon>
        <taxon>campanulids</taxon>
        <taxon>Asterales</taxon>
        <taxon>Asteraceae</taxon>
        <taxon>Asteroideae</taxon>
        <taxon>Anthemideae</taxon>
        <taxon>Anthemidinae</taxon>
        <taxon>Tanacetum</taxon>
    </lineage>
</organism>
<reference evidence="2" key="2">
    <citation type="submission" date="2022-01" db="EMBL/GenBank/DDBJ databases">
        <authorList>
            <person name="Yamashiro T."/>
            <person name="Shiraishi A."/>
            <person name="Satake H."/>
            <person name="Nakayama K."/>
        </authorList>
    </citation>
    <scope>NUCLEOTIDE SEQUENCE</scope>
</reference>
<feature type="region of interest" description="Disordered" evidence="1">
    <location>
        <begin position="23"/>
        <end position="64"/>
    </location>
</feature>
<evidence type="ECO:0000256" key="1">
    <source>
        <dbReference type="SAM" id="MobiDB-lite"/>
    </source>
</evidence>
<comment type="caution">
    <text evidence="2">The sequence shown here is derived from an EMBL/GenBank/DDBJ whole genome shotgun (WGS) entry which is preliminary data.</text>
</comment>
<sequence length="64" mass="7166">MSSLKALIKQHNEKSGTLIEPIRLTFGDEEEGDKAKACDKGTEEKKDEDLQKSMFQQTLDGPAR</sequence>
<name>A0ABQ5IIB0_9ASTR</name>